<dbReference type="Proteomes" id="UP000572057">
    <property type="component" value="Unassembled WGS sequence"/>
</dbReference>
<sequence>KGNLCTAFIPLPKKSKWAIPSPPAMWVCHQTEVSPCLYLPTFNNSADFCVQVFVIPRVLYHSEDELYQFWETPHGLHKREVFTTVTLAMLFGLGTAGTVTGVSALVTQHQGFSQLQAVIDEDLQRIEKSISFLEKSVSSLSEVVLQNRRGLDLLFMLQGGLCAALKEECCFYADHTGVVRDSMAELRDRLNQRKKDQEAQQNWFESWYNRAPWLTTLLSSLVGPFTILLLILLFGSCILNKLVAFVKNHLESANILLV</sequence>
<reference evidence="3" key="1">
    <citation type="submission" date="2019-09" db="EMBL/GenBank/DDBJ databases">
        <title>Bird 10,000 Genomes (B10K) Project - Family phase.</title>
        <authorList>
            <person name="Zhang G."/>
        </authorList>
    </citation>
    <scope>NUCLEOTIDE SEQUENCE [LARGE SCALE GENOMIC DNA]</scope>
</reference>
<keyword evidence="1" id="KW-0472">Membrane</keyword>
<evidence type="ECO:0000256" key="1">
    <source>
        <dbReference type="SAM" id="Phobius"/>
    </source>
</evidence>
<feature type="transmembrane region" description="Helical" evidence="1">
    <location>
        <begin position="81"/>
        <end position="106"/>
    </location>
</feature>
<feature type="non-terminal residue" evidence="2">
    <location>
        <position position="258"/>
    </location>
</feature>
<gene>
    <name evidence="2" type="primary">Env1</name>
    <name evidence="2" type="ORF">LOCOCH_R15840</name>
</gene>
<proteinExistence type="predicted"/>
<evidence type="ECO:0000313" key="2">
    <source>
        <dbReference type="EMBL" id="NXO46837.1"/>
    </source>
</evidence>
<feature type="transmembrane region" description="Helical" evidence="1">
    <location>
        <begin position="213"/>
        <end position="239"/>
    </location>
</feature>
<dbReference type="InterPro" id="IPR018154">
    <property type="entry name" value="TLV/ENV_coat_polyprotein"/>
</dbReference>
<dbReference type="OrthoDB" id="9633697at2759"/>
<organism evidence="2 3">
    <name type="scientific">Helopsaltes ochotensis</name>
    <name type="common">Middendorff's grasshopper-warbler</name>
    <dbReference type="NCBI Taxonomy" id="3150915"/>
    <lineage>
        <taxon>Eukaryota</taxon>
        <taxon>Metazoa</taxon>
        <taxon>Chordata</taxon>
        <taxon>Craniata</taxon>
        <taxon>Vertebrata</taxon>
        <taxon>Euteleostomi</taxon>
        <taxon>Archelosauria</taxon>
        <taxon>Archosauria</taxon>
        <taxon>Dinosauria</taxon>
        <taxon>Saurischia</taxon>
        <taxon>Theropoda</taxon>
        <taxon>Coelurosauria</taxon>
        <taxon>Aves</taxon>
        <taxon>Neognathae</taxon>
        <taxon>Neoaves</taxon>
        <taxon>Telluraves</taxon>
        <taxon>Australaves</taxon>
        <taxon>Passeriformes</taxon>
        <taxon>Sylvioidea</taxon>
        <taxon>Locustellidae</taxon>
        <taxon>Helopsaltes</taxon>
    </lineage>
</organism>
<feature type="non-terminal residue" evidence="2">
    <location>
        <position position="1"/>
    </location>
</feature>
<dbReference type="CDD" id="cd09851">
    <property type="entry name" value="HTLV-1-like_HR1-HR2"/>
    <property type="match status" value="1"/>
</dbReference>
<keyword evidence="1" id="KW-1133">Transmembrane helix</keyword>
<dbReference type="AlphaFoldDB" id="A0A7L1SFB1"/>
<dbReference type="EMBL" id="VXBM01008444">
    <property type="protein sequence ID" value="NXO46837.1"/>
    <property type="molecule type" value="Genomic_DNA"/>
</dbReference>
<evidence type="ECO:0000313" key="3">
    <source>
        <dbReference type="Proteomes" id="UP000572057"/>
    </source>
</evidence>
<name>A0A7L1SFB1_9PASS</name>
<accession>A0A7L1SFB1</accession>
<keyword evidence="1" id="KW-0812">Transmembrane</keyword>
<dbReference type="PANTHER" id="PTHR10424:SF82">
    <property type="entry name" value="ENVELOPE GLYCOPROTEIN-RELATED"/>
    <property type="match status" value="1"/>
</dbReference>
<keyword evidence="3" id="KW-1185">Reference proteome</keyword>
<dbReference type="Gene3D" id="1.10.287.210">
    <property type="match status" value="1"/>
</dbReference>
<protein>
    <submittedName>
        <fullName evidence="2">ENV1 protein</fullName>
    </submittedName>
</protein>
<comment type="caution">
    <text evidence="2">The sequence shown here is derived from an EMBL/GenBank/DDBJ whole genome shotgun (WGS) entry which is preliminary data.</text>
</comment>
<dbReference type="PANTHER" id="PTHR10424">
    <property type="entry name" value="VIRAL ENVELOPE PROTEIN"/>
    <property type="match status" value="1"/>
</dbReference>
<dbReference type="Pfam" id="PF00429">
    <property type="entry name" value="TLV_coat"/>
    <property type="match status" value="1"/>
</dbReference>
<dbReference type="SUPFAM" id="SSF58069">
    <property type="entry name" value="Virus ectodomain"/>
    <property type="match status" value="1"/>
</dbReference>